<dbReference type="InterPro" id="IPR001763">
    <property type="entry name" value="Rhodanese-like_dom"/>
</dbReference>
<dbReference type="InterPro" id="IPR036873">
    <property type="entry name" value="Rhodanese-like_dom_sf"/>
</dbReference>
<dbReference type="InterPro" id="IPR050229">
    <property type="entry name" value="GlpE_sulfurtransferase"/>
</dbReference>
<dbReference type="PROSITE" id="PS50206">
    <property type="entry name" value="RHODANESE_3"/>
    <property type="match status" value="1"/>
</dbReference>
<accession>A0A2S6GG00</accession>
<dbReference type="Proteomes" id="UP000238071">
    <property type="component" value="Unassembled WGS sequence"/>
</dbReference>
<keyword evidence="1" id="KW-0812">Transmembrane</keyword>
<dbReference type="AlphaFoldDB" id="A0A2S6GG00"/>
<feature type="transmembrane region" description="Helical" evidence="1">
    <location>
        <begin position="7"/>
        <end position="26"/>
    </location>
</feature>
<dbReference type="OrthoDB" id="9808735at2"/>
<keyword evidence="1" id="KW-0472">Membrane</keyword>
<feature type="domain" description="Rhodanese" evidence="2">
    <location>
        <begin position="50"/>
        <end position="140"/>
    </location>
</feature>
<dbReference type="EMBL" id="PTIY01000028">
    <property type="protein sequence ID" value="PPK64122.1"/>
    <property type="molecule type" value="Genomic_DNA"/>
</dbReference>
<evidence type="ECO:0000259" key="2">
    <source>
        <dbReference type="PROSITE" id="PS50206"/>
    </source>
</evidence>
<evidence type="ECO:0000313" key="3">
    <source>
        <dbReference type="EMBL" id="PPK64122.1"/>
    </source>
</evidence>
<dbReference type="PANTHER" id="PTHR43031:SF18">
    <property type="entry name" value="RHODANESE-RELATED SULFURTRANSFERASES"/>
    <property type="match status" value="1"/>
</dbReference>
<name>A0A2S6GG00_9GAMM</name>
<keyword evidence="4" id="KW-1185">Reference proteome</keyword>
<keyword evidence="3" id="KW-0808">Transferase</keyword>
<dbReference type="PANTHER" id="PTHR43031">
    <property type="entry name" value="FAD-DEPENDENT OXIDOREDUCTASE"/>
    <property type="match status" value="1"/>
</dbReference>
<dbReference type="CDD" id="cd00158">
    <property type="entry name" value="RHOD"/>
    <property type="match status" value="1"/>
</dbReference>
<dbReference type="GO" id="GO:0016740">
    <property type="term" value="F:transferase activity"/>
    <property type="evidence" value="ECO:0007669"/>
    <property type="project" value="UniProtKB-KW"/>
</dbReference>
<evidence type="ECO:0000256" key="1">
    <source>
        <dbReference type="SAM" id="Phobius"/>
    </source>
</evidence>
<dbReference type="SMART" id="SM00450">
    <property type="entry name" value="RHOD"/>
    <property type="match status" value="1"/>
</dbReference>
<gene>
    <name evidence="3" type="ORF">B0F88_12813</name>
</gene>
<comment type="caution">
    <text evidence="3">The sequence shown here is derived from an EMBL/GenBank/DDBJ whole genome shotgun (WGS) entry which is preliminary data.</text>
</comment>
<organism evidence="3 4">
    <name type="scientific">Methylobacter tundripaludum</name>
    <dbReference type="NCBI Taxonomy" id="173365"/>
    <lineage>
        <taxon>Bacteria</taxon>
        <taxon>Pseudomonadati</taxon>
        <taxon>Pseudomonadota</taxon>
        <taxon>Gammaproteobacteria</taxon>
        <taxon>Methylococcales</taxon>
        <taxon>Methylococcaceae</taxon>
        <taxon>Methylobacter</taxon>
    </lineage>
</organism>
<keyword evidence="1" id="KW-1133">Transmembrane helix</keyword>
<dbReference type="Gene3D" id="3.40.250.10">
    <property type="entry name" value="Rhodanese-like domain"/>
    <property type="match status" value="1"/>
</dbReference>
<proteinExistence type="predicted"/>
<dbReference type="Pfam" id="PF00581">
    <property type="entry name" value="Rhodanese"/>
    <property type="match status" value="1"/>
</dbReference>
<dbReference type="RefSeq" id="WP_104425423.1">
    <property type="nucleotide sequence ID" value="NZ_PTIY01000028.1"/>
</dbReference>
<reference evidence="3 4" key="1">
    <citation type="submission" date="2018-02" db="EMBL/GenBank/DDBJ databases">
        <title>Subsurface microbial communities from deep shales in Ohio and West Virginia, USA.</title>
        <authorList>
            <person name="Wrighton K."/>
        </authorList>
    </citation>
    <scope>NUCLEOTIDE SEQUENCE [LARGE SCALE GENOMIC DNA]</scope>
    <source>
        <strain evidence="3 4">OWC-G53F</strain>
    </source>
</reference>
<sequence length="147" mass="16112">MERYLEFILNHYILSLALAVVTYLLIQELFDAAFKKFGAISPLLAVAKMNDSDTVVIDVREPEEFLAGHIENAINTPLGNLPAHLSKLEADKNKPVLIACQSGTRSASAGKILTKAGFEQVFVITGGMQAWENDYKLPIKAAGKHKN</sequence>
<evidence type="ECO:0000313" key="4">
    <source>
        <dbReference type="Proteomes" id="UP000238071"/>
    </source>
</evidence>
<dbReference type="SUPFAM" id="SSF52821">
    <property type="entry name" value="Rhodanese/Cell cycle control phosphatase"/>
    <property type="match status" value="1"/>
</dbReference>
<protein>
    <submittedName>
        <fullName evidence="3">Rhodanese-related sulfurtransferase</fullName>
    </submittedName>
</protein>